<dbReference type="RefSeq" id="WP_132177005.1">
    <property type="nucleotide sequence ID" value="NZ_SMKX01000213.1"/>
</dbReference>
<protein>
    <submittedName>
        <fullName evidence="2">Uncharacterized protein</fullName>
    </submittedName>
</protein>
<evidence type="ECO:0000313" key="3">
    <source>
        <dbReference type="Proteomes" id="UP000295124"/>
    </source>
</evidence>
<feature type="transmembrane region" description="Helical" evidence="1">
    <location>
        <begin position="38"/>
        <end position="59"/>
    </location>
</feature>
<organism evidence="2 3">
    <name type="scientific">Kribbella antibiotica</name>
    <dbReference type="NCBI Taxonomy" id="190195"/>
    <lineage>
        <taxon>Bacteria</taxon>
        <taxon>Bacillati</taxon>
        <taxon>Actinomycetota</taxon>
        <taxon>Actinomycetes</taxon>
        <taxon>Propionibacteriales</taxon>
        <taxon>Kribbellaceae</taxon>
        <taxon>Kribbella</taxon>
    </lineage>
</organism>
<proteinExistence type="predicted"/>
<comment type="caution">
    <text evidence="2">The sequence shown here is derived from an EMBL/GenBank/DDBJ whole genome shotgun (WGS) entry which is preliminary data.</text>
</comment>
<keyword evidence="1" id="KW-0812">Transmembrane</keyword>
<dbReference type="AlphaFoldDB" id="A0A4R4YJN3"/>
<dbReference type="EMBL" id="SMKX01000213">
    <property type="protein sequence ID" value="TDD45158.1"/>
    <property type="molecule type" value="Genomic_DNA"/>
</dbReference>
<reference evidence="2 3" key="1">
    <citation type="submission" date="2019-03" db="EMBL/GenBank/DDBJ databases">
        <title>Draft genome sequences of novel Actinobacteria.</title>
        <authorList>
            <person name="Sahin N."/>
            <person name="Ay H."/>
            <person name="Saygin H."/>
        </authorList>
    </citation>
    <scope>NUCLEOTIDE SEQUENCE [LARGE SCALE GENOMIC DNA]</scope>
    <source>
        <strain evidence="2 3">JCM 13523</strain>
    </source>
</reference>
<sequence>MNDLQTLFKGVVADPPPPSEIPSQAVFARIRKVRRRRAAGGAVLATAAVAAVVAIAGNLNSTNSQPPVLAPPPVVQLPVGAVSIEMVPTVVGKVGKMAVTMRGTVRVPLSGGDYLPTDNSFIDMSTGFTATWGQGEPDGGDGGAISCEGSTKETTGAVTYHLDPHAYPKPGTYTVKFAVKFCGPTGDVTSTKSVQLVIK</sequence>
<keyword evidence="1" id="KW-0472">Membrane</keyword>
<keyword evidence="3" id="KW-1185">Reference proteome</keyword>
<accession>A0A4R4YJN3</accession>
<dbReference type="OrthoDB" id="3817723at2"/>
<evidence type="ECO:0000256" key="1">
    <source>
        <dbReference type="SAM" id="Phobius"/>
    </source>
</evidence>
<gene>
    <name evidence="2" type="ORF">E1263_39275</name>
</gene>
<name>A0A4R4YJN3_9ACTN</name>
<dbReference type="Proteomes" id="UP000295124">
    <property type="component" value="Unassembled WGS sequence"/>
</dbReference>
<evidence type="ECO:0000313" key="2">
    <source>
        <dbReference type="EMBL" id="TDD45158.1"/>
    </source>
</evidence>
<keyword evidence="1" id="KW-1133">Transmembrane helix</keyword>